<dbReference type="Proteomes" id="UP000643207">
    <property type="component" value="Unassembled WGS sequence"/>
</dbReference>
<keyword evidence="2" id="KW-0472">Membrane</keyword>
<name>A0A9X0XIF9_9BURK</name>
<dbReference type="AlphaFoldDB" id="A0A9X0XIF9"/>
<accession>A0A9X0XIF9</accession>
<feature type="transmembrane region" description="Helical" evidence="2">
    <location>
        <begin position="264"/>
        <end position="282"/>
    </location>
</feature>
<organism evidence="3 4">
    <name type="scientific">Aquariibacter lacus</name>
    <dbReference type="NCBI Taxonomy" id="2801332"/>
    <lineage>
        <taxon>Bacteria</taxon>
        <taxon>Pseudomonadati</taxon>
        <taxon>Pseudomonadota</taxon>
        <taxon>Betaproteobacteria</taxon>
        <taxon>Burkholderiales</taxon>
        <taxon>Sphaerotilaceae</taxon>
        <taxon>Aquariibacter</taxon>
    </lineage>
</organism>
<keyword evidence="2" id="KW-0812">Transmembrane</keyword>
<feature type="transmembrane region" description="Helical" evidence="2">
    <location>
        <begin position="86"/>
        <end position="104"/>
    </location>
</feature>
<sequence length="601" mass="63398">MDPSPAPETSSRWLPRAGGTLRRRLLPAGAEARAWGLLGAVQGLGLVLATRAELPGSVARAVLTGLLLGPWLLMLQDRRRPLRRRLLGAGLTLLPLLAAVLAMQPLGPHFMWPGMVLLVLGLTAGGLWAATGLRRRLPDGPRDPASGFLALLEVLGALLRGLGMAALLLGLAGIWLSLAAALGVRWPDLLSRRLPELLAALAGAALALSLAAEPPPSAAWDRPPALVRALSRLLPFAALLVLGSLGLIAWQGQDRFLALGHPSLLLLGLGGGLLLLVQAAWLDGRQPGLLPPPPARLLRLALLTLPLLVALAGGSLGLRVAQHGWSVDRVLVALAIGLAGLAALAAALAAARGPGLPHLGPALARVAQLGTVTVLLLPTAAVDLPRRIADHQVGRLLDGRVSPQAFDWRHLDRLGPAGQAARSRLAGLQDHPEAEAIRNLAAQASPERHAARPDLPPARPSPAEIRARLQPLPAGAEPEAEWLEALAEAVVAGDHDGGGRWLREPTVRPALRLDLDGDGQEEWLLFQGGRLLPAVAWGFDPEDGAWRPRGRLERRGGDRGPLPADWLDRVQAGEVQLQAPRWRELILGGQRLGLRELSGGR</sequence>
<evidence type="ECO:0008006" key="5">
    <source>
        <dbReference type="Google" id="ProtNLM"/>
    </source>
</evidence>
<reference evidence="3 4" key="1">
    <citation type="submission" date="2021-01" db="EMBL/GenBank/DDBJ databases">
        <title>Piscinibacter sp. Jin2 Genome sequencing and assembly.</title>
        <authorList>
            <person name="Kim I."/>
        </authorList>
    </citation>
    <scope>NUCLEOTIDE SEQUENCE [LARGE SCALE GENOMIC DNA]</scope>
    <source>
        <strain evidence="3 4">Jin2</strain>
    </source>
</reference>
<evidence type="ECO:0000256" key="2">
    <source>
        <dbReference type="SAM" id="Phobius"/>
    </source>
</evidence>
<keyword evidence="2" id="KW-1133">Transmembrane helix</keyword>
<dbReference type="EMBL" id="JAERRA010000002">
    <property type="protein sequence ID" value="MBL0720553.1"/>
    <property type="molecule type" value="Genomic_DNA"/>
</dbReference>
<dbReference type="RefSeq" id="WP_201827081.1">
    <property type="nucleotide sequence ID" value="NZ_JAERRA010000002.1"/>
</dbReference>
<feature type="transmembrane region" description="Helical" evidence="2">
    <location>
        <begin position="330"/>
        <end position="350"/>
    </location>
</feature>
<keyword evidence="4" id="KW-1185">Reference proteome</keyword>
<gene>
    <name evidence="3" type="ORF">JI742_11715</name>
</gene>
<feature type="transmembrane region" description="Helical" evidence="2">
    <location>
        <begin position="297"/>
        <end position="318"/>
    </location>
</feature>
<protein>
    <recommendedName>
        <fullName evidence="5">DUF4153 domain-containing protein</fullName>
    </recommendedName>
</protein>
<feature type="transmembrane region" description="Helical" evidence="2">
    <location>
        <begin position="58"/>
        <end position="74"/>
    </location>
</feature>
<feature type="region of interest" description="Disordered" evidence="1">
    <location>
        <begin position="442"/>
        <end position="462"/>
    </location>
</feature>
<comment type="caution">
    <text evidence="3">The sequence shown here is derived from an EMBL/GenBank/DDBJ whole genome shotgun (WGS) entry which is preliminary data.</text>
</comment>
<evidence type="ECO:0000256" key="1">
    <source>
        <dbReference type="SAM" id="MobiDB-lite"/>
    </source>
</evidence>
<feature type="transmembrane region" description="Helical" evidence="2">
    <location>
        <begin position="232"/>
        <end position="252"/>
    </location>
</feature>
<proteinExistence type="predicted"/>
<feature type="transmembrane region" description="Helical" evidence="2">
    <location>
        <begin position="110"/>
        <end position="133"/>
    </location>
</feature>
<feature type="transmembrane region" description="Helical" evidence="2">
    <location>
        <begin position="168"/>
        <end position="187"/>
    </location>
</feature>
<evidence type="ECO:0000313" key="3">
    <source>
        <dbReference type="EMBL" id="MBL0720553.1"/>
    </source>
</evidence>
<evidence type="ECO:0000313" key="4">
    <source>
        <dbReference type="Proteomes" id="UP000643207"/>
    </source>
</evidence>